<protein>
    <submittedName>
        <fullName evidence="2">Copia protein</fullName>
    </submittedName>
</protein>
<dbReference type="Proteomes" id="UP001642464">
    <property type="component" value="Unassembled WGS sequence"/>
</dbReference>
<feature type="region of interest" description="Disordered" evidence="1">
    <location>
        <begin position="1"/>
        <end position="53"/>
    </location>
</feature>
<feature type="region of interest" description="Disordered" evidence="1">
    <location>
        <begin position="441"/>
        <end position="469"/>
    </location>
</feature>
<evidence type="ECO:0000313" key="3">
    <source>
        <dbReference type="Proteomes" id="UP001642464"/>
    </source>
</evidence>
<reference evidence="2 3" key="1">
    <citation type="submission" date="2024-02" db="EMBL/GenBank/DDBJ databases">
        <authorList>
            <person name="Chen Y."/>
            <person name="Shah S."/>
            <person name="Dougan E. K."/>
            <person name="Thang M."/>
            <person name="Chan C."/>
        </authorList>
    </citation>
    <scope>NUCLEOTIDE SEQUENCE [LARGE SCALE GENOMIC DNA]</scope>
</reference>
<sequence>MGRSGRRTSDDEASDPQSPVDDEDEDSEFIDFEARGRKGKGKRSPTSRSSDDEDMQWAALHWVGRDVNAVYASPPLDEKNHKFAEPPKVSESHGFWHQDDDGGHTFWAAAADGDYYHQDAFGTFWAWSTYDEDQATAPSTPVKTSPSKKTAGYSKAQKQFALVKTEIGEFEVDTMKFDVDRAAGRPTAQRLEEQGEGIGQRRAAYHPDLRNKQVGLDAAEKSMQKRLATIREQKAKYKTASMPKSPDKTEGHLSHSPTTQVIHVDEMNVTPGRKARKPGLPAEEMEYQDFNAQDDEVMPDYLQDHVLFHKQEIVDEYVLEETFSNHVMLNLTIDQLNDIKQELLASQDAFESAQSLVFSDLFNDFALDSDGMIRRPGNIAWFIAQGRLKKAHTSQLRHASLREKLVAEATSAPTLPWTFATLGKTLDKGQYEDLTKDLMAAGRSGSRGRQDGRSQSRGPPVRRPAQPVVLLEPPVPQAAEAPAPIADDSEEELIPALPVPRPTSSLPATTSFEEIVFRGPIETLGFIGSHVDDFVISGCSSSPNWQNVLDSFQKSYSWTPWEDTPFTHCRVGISEEADWSFQLSHHEFCEELMQVTIDTSSETVQSLAEGEAELMYVRAEWSELNGCTLDLLRPETTNCLAPAAVVIDAKPIYDCLRKGDAISGWLLHERQGSKLKYDPQFLSAKKKKKLLAPEPDVHDSGELDENKSWRDLLNSAATAFYSEESLGRVLAHAFTFDSLSHAVATSPHDFEACADPREEDRKETADFTLA</sequence>
<organism evidence="2 3">
    <name type="scientific">Durusdinium trenchii</name>
    <dbReference type="NCBI Taxonomy" id="1381693"/>
    <lineage>
        <taxon>Eukaryota</taxon>
        <taxon>Sar</taxon>
        <taxon>Alveolata</taxon>
        <taxon>Dinophyceae</taxon>
        <taxon>Suessiales</taxon>
        <taxon>Symbiodiniaceae</taxon>
        <taxon>Durusdinium</taxon>
    </lineage>
</organism>
<keyword evidence="3" id="KW-1185">Reference proteome</keyword>
<feature type="compositionally biased region" description="Low complexity" evidence="1">
    <location>
        <begin position="455"/>
        <end position="469"/>
    </location>
</feature>
<name>A0ABP0MFL4_9DINO</name>
<proteinExistence type="predicted"/>
<accession>A0ABP0MFL4</accession>
<comment type="caution">
    <text evidence="2">The sequence shown here is derived from an EMBL/GenBank/DDBJ whole genome shotgun (WGS) entry which is preliminary data.</text>
</comment>
<dbReference type="EMBL" id="CAXAMM010021447">
    <property type="protein sequence ID" value="CAK9049973.1"/>
    <property type="molecule type" value="Genomic_DNA"/>
</dbReference>
<feature type="region of interest" description="Disordered" evidence="1">
    <location>
        <begin position="234"/>
        <end position="257"/>
    </location>
</feature>
<gene>
    <name evidence="2" type="ORF">SCF082_LOCUS27628</name>
</gene>
<feature type="compositionally biased region" description="Acidic residues" evidence="1">
    <location>
        <begin position="20"/>
        <end position="31"/>
    </location>
</feature>
<evidence type="ECO:0000256" key="1">
    <source>
        <dbReference type="SAM" id="MobiDB-lite"/>
    </source>
</evidence>
<evidence type="ECO:0000313" key="2">
    <source>
        <dbReference type="EMBL" id="CAK9049973.1"/>
    </source>
</evidence>